<protein>
    <submittedName>
        <fullName evidence="7">(salmon louse) hypothetical protein</fullName>
    </submittedName>
</protein>
<feature type="transmembrane region" description="Helical" evidence="6">
    <location>
        <begin position="250"/>
        <end position="270"/>
    </location>
</feature>
<dbReference type="GO" id="GO:0016020">
    <property type="term" value="C:membrane"/>
    <property type="evidence" value="ECO:0007669"/>
    <property type="project" value="UniProtKB-SubCell"/>
</dbReference>
<dbReference type="OrthoDB" id="7933078at2759"/>
<evidence type="ECO:0000256" key="3">
    <source>
        <dbReference type="ARBA" id="ARBA00022989"/>
    </source>
</evidence>
<feature type="transmembrane region" description="Helical" evidence="6">
    <location>
        <begin position="195"/>
        <end position="213"/>
    </location>
</feature>
<keyword evidence="8" id="KW-1185">Reference proteome</keyword>
<feature type="transmembrane region" description="Helical" evidence="6">
    <location>
        <begin position="344"/>
        <end position="363"/>
    </location>
</feature>
<feature type="compositionally biased region" description="Pro residues" evidence="5">
    <location>
        <begin position="87"/>
        <end position="97"/>
    </location>
</feature>
<feature type="compositionally biased region" description="Pro residues" evidence="5">
    <location>
        <begin position="35"/>
        <end position="58"/>
    </location>
</feature>
<keyword evidence="3 6" id="KW-1133">Transmembrane helix</keyword>
<feature type="transmembrane region" description="Helical" evidence="6">
    <location>
        <begin position="306"/>
        <end position="324"/>
    </location>
</feature>
<comment type="subcellular location">
    <subcellularLocation>
        <location evidence="1">Membrane</location>
        <topology evidence="1">Multi-pass membrane protein</topology>
    </subcellularLocation>
</comment>
<evidence type="ECO:0000256" key="5">
    <source>
        <dbReference type="SAM" id="MobiDB-lite"/>
    </source>
</evidence>
<dbReference type="CDD" id="cd10428">
    <property type="entry name" value="LFG_like"/>
    <property type="match status" value="1"/>
</dbReference>
<feature type="transmembrane region" description="Helical" evidence="6">
    <location>
        <begin position="162"/>
        <end position="183"/>
    </location>
</feature>
<dbReference type="Pfam" id="PF01027">
    <property type="entry name" value="Bax1-I"/>
    <property type="match status" value="1"/>
</dbReference>
<evidence type="ECO:0000313" key="8">
    <source>
        <dbReference type="Proteomes" id="UP000675881"/>
    </source>
</evidence>
<keyword evidence="4 6" id="KW-0472">Membrane</keyword>
<reference evidence="7" key="1">
    <citation type="submission" date="2021-02" db="EMBL/GenBank/DDBJ databases">
        <authorList>
            <person name="Bekaert M."/>
        </authorList>
    </citation>
    <scope>NUCLEOTIDE SEQUENCE</scope>
    <source>
        <strain evidence="7">IoA-00</strain>
    </source>
</reference>
<proteinExistence type="predicted"/>
<feature type="transmembrane region" description="Helical" evidence="6">
    <location>
        <begin position="282"/>
        <end position="300"/>
    </location>
</feature>
<organism evidence="7 8">
    <name type="scientific">Lepeophtheirus salmonis</name>
    <name type="common">Salmon louse</name>
    <name type="synonym">Caligus salmonis</name>
    <dbReference type="NCBI Taxonomy" id="72036"/>
    <lineage>
        <taxon>Eukaryota</taxon>
        <taxon>Metazoa</taxon>
        <taxon>Ecdysozoa</taxon>
        <taxon>Arthropoda</taxon>
        <taxon>Crustacea</taxon>
        <taxon>Multicrustacea</taxon>
        <taxon>Hexanauplia</taxon>
        <taxon>Copepoda</taxon>
        <taxon>Siphonostomatoida</taxon>
        <taxon>Caligidae</taxon>
        <taxon>Lepeophtheirus</taxon>
    </lineage>
</organism>
<evidence type="ECO:0000256" key="2">
    <source>
        <dbReference type="ARBA" id="ARBA00022692"/>
    </source>
</evidence>
<sequence>MTSFRSDILFYNLATDCLLTIVITQSFQVLQEKQPYPPGPVQQPYPPGPPQQPYPPAGGPYQQPYAPPGGPAQQPYPPPGGATQQPYPLPAGGPPQTPFFGGGFPAQPGIAPPPYSGGPAIPRMEPGSWGGGYDSDAEGGNAGISPSSFGDKAVRRGFIKKVFGILSVQLIITTIVIAMFMKIEPLRMFAYKNPVLMYVAFGIVFMTLCAMACSESLRRKSPINLILLVIFTLAESIMLSTVTVHYKTEAVLLAAGICAVVTFGLTIFAFQTKIDFTKCGACLMVCVLILFLAGLAMIFLPTNKYASIAYSSVGALIFSLYIVYDVQMMMGGNHRYSISPEEYIMAALNLYIDIINLFHVYLINYRCNQW</sequence>
<keyword evidence="2 6" id="KW-0812">Transmembrane</keyword>
<feature type="compositionally biased region" description="Pro residues" evidence="5">
    <location>
        <begin position="65"/>
        <end position="80"/>
    </location>
</feature>
<feature type="region of interest" description="Disordered" evidence="5">
    <location>
        <begin position="34"/>
        <end position="102"/>
    </location>
</feature>
<gene>
    <name evidence="7" type="ORF">LSAA_9893</name>
</gene>
<dbReference type="PANTHER" id="PTHR23291">
    <property type="entry name" value="BAX INHIBITOR-RELATED"/>
    <property type="match status" value="1"/>
</dbReference>
<evidence type="ECO:0000256" key="6">
    <source>
        <dbReference type="SAM" id="Phobius"/>
    </source>
</evidence>
<dbReference type="AlphaFoldDB" id="A0A7R8H9C3"/>
<feature type="transmembrane region" description="Helical" evidence="6">
    <location>
        <begin position="225"/>
        <end position="244"/>
    </location>
</feature>
<dbReference type="Proteomes" id="UP000675881">
    <property type="component" value="Chromosome 5"/>
</dbReference>
<dbReference type="EMBL" id="HG994584">
    <property type="protein sequence ID" value="CAF2952750.1"/>
    <property type="molecule type" value="Genomic_DNA"/>
</dbReference>
<evidence type="ECO:0000313" key="7">
    <source>
        <dbReference type="EMBL" id="CAF2952750.1"/>
    </source>
</evidence>
<accession>A0A7R8H9C3</accession>
<evidence type="ECO:0000256" key="1">
    <source>
        <dbReference type="ARBA" id="ARBA00004141"/>
    </source>
</evidence>
<dbReference type="InterPro" id="IPR006214">
    <property type="entry name" value="Bax_inhibitor_1-related"/>
</dbReference>
<dbReference type="PANTHER" id="PTHR23291:SF47">
    <property type="entry name" value="TRANSMEMBRANE BAX INHIBITOR MOTIF CONTAINING 7"/>
    <property type="match status" value="1"/>
</dbReference>
<evidence type="ECO:0000256" key="4">
    <source>
        <dbReference type="ARBA" id="ARBA00023136"/>
    </source>
</evidence>
<name>A0A7R8H9C3_LEPSM</name>